<feature type="non-terminal residue" evidence="2">
    <location>
        <position position="1"/>
    </location>
</feature>
<evidence type="ECO:0000259" key="1">
    <source>
        <dbReference type="Pfam" id="PF08808"/>
    </source>
</evidence>
<dbReference type="AlphaFoldDB" id="X1VID9"/>
<evidence type="ECO:0000313" key="2">
    <source>
        <dbReference type="EMBL" id="GAJ14841.1"/>
    </source>
</evidence>
<comment type="caution">
    <text evidence="2">The sequence shown here is derived from an EMBL/GenBank/DDBJ whole genome shotgun (WGS) entry which is preliminary data.</text>
</comment>
<proteinExistence type="predicted"/>
<sequence>IIGDTWYKDQDSAVLCVPSAIDPDDCNYVINPYHPDFTRISVSEPEPLIETGL</sequence>
<dbReference type="EMBL" id="BARW01027327">
    <property type="protein sequence ID" value="GAJ14841.1"/>
    <property type="molecule type" value="Genomic_DNA"/>
</dbReference>
<dbReference type="InterPro" id="IPR014914">
    <property type="entry name" value="RES_dom"/>
</dbReference>
<protein>
    <recommendedName>
        <fullName evidence="1">RES domain-containing protein</fullName>
    </recommendedName>
</protein>
<dbReference type="Pfam" id="PF08808">
    <property type="entry name" value="RES"/>
    <property type="match status" value="1"/>
</dbReference>
<gene>
    <name evidence="2" type="ORF">S12H4_44358</name>
</gene>
<organism evidence="2">
    <name type="scientific">marine sediment metagenome</name>
    <dbReference type="NCBI Taxonomy" id="412755"/>
    <lineage>
        <taxon>unclassified sequences</taxon>
        <taxon>metagenomes</taxon>
        <taxon>ecological metagenomes</taxon>
    </lineage>
</organism>
<name>X1VID9_9ZZZZ</name>
<reference evidence="2" key="1">
    <citation type="journal article" date="2014" name="Front. Microbiol.">
        <title>High frequency of phylogenetically diverse reductive dehalogenase-homologous genes in deep subseafloor sedimentary metagenomes.</title>
        <authorList>
            <person name="Kawai M."/>
            <person name="Futagami T."/>
            <person name="Toyoda A."/>
            <person name="Takaki Y."/>
            <person name="Nishi S."/>
            <person name="Hori S."/>
            <person name="Arai W."/>
            <person name="Tsubouchi T."/>
            <person name="Morono Y."/>
            <person name="Uchiyama I."/>
            <person name="Ito T."/>
            <person name="Fujiyama A."/>
            <person name="Inagaki F."/>
            <person name="Takami H."/>
        </authorList>
    </citation>
    <scope>NUCLEOTIDE SEQUENCE</scope>
    <source>
        <strain evidence="2">Expedition CK06-06</strain>
    </source>
</reference>
<accession>X1VID9</accession>
<feature type="domain" description="RES" evidence="1">
    <location>
        <begin position="2"/>
        <end position="46"/>
    </location>
</feature>